<evidence type="ECO:0000313" key="10">
    <source>
        <dbReference type="Proteomes" id="UP000886700"/>
    </source>
</evidence>
<dbReference type="SUPFAM" id="SSF81321">
    <property type="entry name" value="Family A G protein-coupled receptor-like"/>
    <property type="match status" value="1"/>
</dbReference>
<evidence type="ECO:0000256" key="3">
    <source>
        <dbReference type="ARBA" id="ARBA00022989"/>
    </source>
</evidence>
<keyword evidence="2 8" id="KW-0812">Transmembrane</keyword>
<comment type="subcellular location">
    <subcellularLocation>
        <location evidence="1">Membrane</location>
        <topology evidence="1">Multi-pass membrane protein</topology>
    </subcellularLocation>
</comment>
<evidence type="ECO:0000256" key="8">
    <source>
        <dbReference type="SAM" id="Phobius"/>
    </source>
</evidence>
<keyword evidence="5 8" id="KW-0472">Membrane</keyword>
<evidence type="ECO:0000256" key="4">
    <source>
        <dbReference type="ARBA" id="ARBA00023040"/>
    </source>
</evidence>
<dbReference type="InterPro" id="IPR017452">
    <property type="entry name" value="GPCR_Rhodpsn_7TM"/>
</dbReference>
<evidence type="ECO:0000256" key="7">
    <source>
        <dbReference type="ARBA" id="ARBA00023224"/>
    </source>
</evidence>
<dbReference type="InterPro" id="IPR000276">
    <property type="entry name" value="GPCR_Rhodpsn"/>
</dbReference>
<dbReference type="RefSeq" id="XP_040597170.1">
    <property type="nucleotide sequence ID" value="XM_040741236.1"/>
</dbReference>
<proteinExistence type="predicted"/>
<dbReference type="PROSITE" id="PS50262">
    <property type="entry name" value="G_PROTEIN_RECEP_F1_2"/>
    <property type="match status" value="1"/>
</dbReference>
<gene>
    <name evidence="11" type="primary">LOC106022244</name>
</gene>
<evidence type="ECO:0000256" key="1">
    <source>
        <dbReference type="ARBA" id="ARBA00004141"/>
    </source>
</evidence>
<keyword evidence="10" id="KW-1185">Reference proteome</keyword>
<dbReference type="GeneID" id="106022244"/>
<keyword evidence="6" id="KW-0675">Receptor</keyword>
<reference evidence="11" key="1">
    <citation type="submission" date="2025-08" db="UniProtKB">
        <authorList>
            <consortium name="RefSeq"/>
        </authorList>
    </citation>
    <scope>IDENTIFICATION</scope>
    <source>
        <tissue evidence="11">Liver</tissue>
    </source>
</reference>
<feature type="transmembrane region" description="Helical" evidence="8">
    <location>
        <begin position="33"/>
        <end position="54"/>
    </location>
</feature>
<organism evidence="10 11">
    <name type="scientific">Mesocricetus auratus</name>
    <name type="common">Golden hamster</name>
    <dbReference type="NCBI Taxonomy" id="10036"/>
    <lineage>
        <taxon>Eukaryota</taxon>
        <taxon>Metazoa</taxon>
        <taxon>Chordata</taxon>
        <taxon>Craniata</taxon>
        <taxon>Vertebrata</taxon>
        <taxon>Euteleostomi</taxon>
        <taxon>Mammalia</taxon>
        <taxon>Eutheria</taxon>
        <taxon>Euarchontoglires</taxon>
        <taxon>Glires</taxon>
        <taxon>Rodentia</taxon>
        <taxon>Myomorpha</taxon>
        <taxon>Muroidea</taxon>
        <taxon>Cricetidae</taxon>
        <taxon>Cricetinae</taxon>
        <taxon>Mesocricetus</taxon>
    </lineage>
</organism>
<keyword evidence="3 8" id="KW-1133">Transmembrane helix</keyword>
<feature type="transmembrane region" description="Helical" evidence="8">
    <location>
        <begin position="258"/>
        <end position="281"/>
    </location>
</feature>
<sequence>MDSSTPAWEADRAQHAGNHSEASFCDIISRTTMLLSFIIALVGLAGNATVLWLLGFRMRRDAFSVYILNLSGANFLFLCSHILFFLKAVLFFFHSISFHIPLFFFTVPTLAYLAGVSMLTAISAEHWMSAIWPLWYQCRRPKHTSAVICTLLWALSLLLSFLEGQSCRSLFNSFDFDQCRKVEFVIFAWLLVLFLVLFRSNQALLVRIFCGSQQIPVTKLYVTIVVTVVVFLLCGFQFGISVFLLQWIRDFYDIIPCYYFPVITLLSCINSCANPIICLFIGSISHCRFKCGTLKMILHRAVFNTPEEEEGGERGSSGEDRELNTL</sequence>
<evidence type="ECO:0000313" key="11">
    <source>
        <dbReference type="RefSeq" id="XP_040597170.1"/>
    </source>
</evidence>
<feature type="transmembrane region" description="Helical" evidence="8">
    <location>
        <begin position="182"/>
        <end position="199"/>
    </location>
</feature>
<evidence type="ECO:0000256" key="2">
    <source>
        <dbReference type="ARBA" id="ARBA00022692"/>
    </source>
</evidence>
<feature type="transmembrane region" description="Helical" evidence="8">
    <location>
        <begin position="143"/>
        <end position="162"/>
    </location>
</feature>
<keyword evidence="7" id="KW-0807">Transducer</keyword>
<dbReference type="InterPro" id="IPR026234">
    <property type="entry name" value="MRGPCRFAMILY"/>
</dbReference>
<name>A0ABM2X2R8_MESAU</name>
<feature type="domain" description="G-protein coupled receptors family 1 profile" evidence="9">
    <location>
        <begin position="46"/>
        <end position="278"/>
    </location>
</feature>
<feature type="transmembrane region" description="Helical" evidence="8">
    <location>
        <begin position="220"/>
        <end position="246"/>
    </location>
</feature>
<feature type="transmembrane region" description="Helical" evidence="8">
    <location>
        <begin position="102"/>
        <end position="122"/>
    </location>
</feature>
<dbReference type="PRINTS" id="PR00237">
    <property type="entry name" value="GPCRRHODOPSN"/>
</dbReference>
<protein>
    <submittedName>
        <fullName evidence="11">LOW QUALITY PROTEIN: mas-related G-protein coupled receptor member B8-like</fullName>
    </submittedName>
</protein>
<evidence type="ECO:0000259" key="9">
    <source>
        <dbReference type="PROSITE" id="PS50262"/>
    </source>
</evidence>
<dbReference type="PANTHER" id="PTHR11334:SF8">
    <property type="entry name" value="MAS-RELATED G-PROTEIN COUPLED RECEPTOR MEMBER B8"/>
    <property type="match status" value="1"/>
</dbReference>
<dbReference type="Proteomes" id="UP000886700">
    <property type="component" value="Unplaced"/>
</dbReference>
<dbReference type="PANTHER" id="PTHR11334">
    <property type="entry name" value="MAS-RELATED G-PROTEIN COUPLED RECEPTOR"/>
    <property type="match status" value="1"/>
</dbReference>
<evidence type="ECO:0000256" key="6">
    <source>
        <dbReference type="ARBA" id="ARBA00023170"/>
    </source>
</evidence>
<evidence type="ECO:0000256" key="5">
    <source>
        <dbReference type="ARBA" id="ARBA00023136"/>
    </source>
</evidence>
<dbReference type="PRINTS" id="PR02108">
    <property type="entry name" value="MRGPCRFAMILY"/>
</dbReference>
<dbReference type="Gene3D" id="1.20.1070.10">
    <property type="entry name" value="Rhodopsin 7-helix transmembrane proteins"/>
    <property type="match status" value="1"/>
</dbReference>
<accession>A0ABM2X2R8</accession>
<dbReference type="Pfam" id="PF00001">
    <property type="entry name" value="7tm_1"/>
    <property type="match status" value="1"/>
</dbReference>
<keyword evidence="4" id="KW-0297">G-protein coupled receptor</keyword>